<dbReference type="CDD" id="cd01903">
    <property type="entry name" value="Ntn_AC_NAAA"/>
    <property type="match status" value="1"/>
</dbReference>
<dbReference type="InParanoid" id="F6TLI6"/>
<dbReference type="Ensembl" id="ENSOANT00000015730.2">
    <property type="protein sequence ID" value="ENSOANP00000015727.2"/>
    <property type="gene ID" value="ENSOANG00000009921.2"/>
</dbReference>
<gene>
    <name evidence="20" type="primary">ASAH1</name>
</gene>
<keyword evidence="7" id="KW-0964">Secreted</keyword>
<dbReference type="InterPro" id="IPR029132">
    <property type="entry name" value="CBAH/NAAA_C"/>
</dbReference>
<organism evidence="20 21">
    <name type="scientific">Ornithorhynchus anatinus</name>
    <name type="common">Duckbill platypus</name>
    <dbReference type="NCBI Taxonomy" id="9258"/>
    <lineage>
        <taxon>Eukaryota</taxon>
        <taxon>Metazoa</taxon>
        <taxon>Chordata</taxon>
        <taxon>Craniata</taxon>
        <taxon>Vertebrata</taxon>
        <taxon>Euteleostomi</taxon>
        <taxon>Mammalia</taxon>
        <taxon>Monotremata</taxon>
        <taxon>Ornithorhynchidae</taxon>
        <taxon>Ornithorhynchus</taxon>
    </lineage>
</organism>
<dbReference type="Gene3D" id="3.60.60.10">
    <property type="entry name" value="Penicillin V Acylase, Chain A"/>
    <property type="match status" value="1"/>
</dbReference>
<evidence type="ECO:0000259" key="18">
    <source>
        <dbReference type="Pfam" id="PF02275"/>
    </source>
</evidence>
<dbReference type="InterPro" id="IPR029130">
    <property type="entry name" value="Acid_ceramidase_N"/>
</dbReference>
<evidence type="ECO:0000256" key="10">
    <source>
        <dbReference type="ARBA" id="ARBA00022919"/>
    </source>
</evidence>
<evidence type="ECO:0000256" key="1">
    <source>
        <dbReference type="ARBA" id="ARBA00004371"/>
    </source>
</evidence>
<protein>
    <recommendedName>
        <fullName evidence="15">Acid ceramidase</fullName>
        <ecNumber evidence="6">3.5.1.23</ecNumber>
    </recommendedName>
</protein>
<evidence type="ECO:0000256" key="8">
    <source>
        <dbReference type="ARBA" id="ARBA00022729"/>
    </source>
</evidence>
<evidence type="ECO:0000256" key="16">
    <source>
        <dbReference type="ARBA" id="ARBA00048057"/>
    </source>
</evidence>
<evidence type="ECO:0000256" key="17">
    <source>
        <dbReference type="SAM" id="MobiDB-lite"/>
    </source>
</evidence>
<dbReference type="eggNOG" id="ENOG502QVBG">
    <property type="taxonomic scope" value="Eukaryota"/>
</dbReference>
<evidence type="ECO:0000256" key="13">
    <source>
        <dbReference type="ARBA" id="ARBA00023180"/>
    </source>
</evidence>
<dbReference type="GO" id="GO:0005764">
    <property type="term" value="C:lysosome"/>
    <property type="evidence" value="ECO:0007669"/>
    <property type="project" value="UniProtKB-SubCell"/>
</dbReference>
<evidence type="ECO:0000313" key="21">
    <source>
        <dbReference type="Proteomes" id="UP000002279"/>
    </source>
</evidence>
<name>F6TLI6_ORNAN</name>
<dbReference type="Bgee" id="ENSOANG00000009921">
    <property type="expression patterns" value="Expressed in adult mammalian kidney and 8 other cell types or tissues"/>
</dbReference>
<dbReference type="STRING" id="9258.ENSOANP00000015727"/>
<evidence type="ECO:0000256" key="3">
    <source>
        <dbReference type="ARBA" id="ARBA00004760"/>
    </source>
</evidence>
<comment type="catalytic activity">
    <reaction evidence="16">
        <text>an N-acylsphing-4-enine + H2O = sphing-4-enine + a fatty acid</text>
        <dbReference type="Rhea" id="RHEA:20856"/>
        <dbReference type="ChEBI" id="CHEBI:15377"/>
        <dbReference type="ChEBI" id="CHEBI:28868"/>
        <dbReference type="ChEBI" id="CHEBI:52639"/>
        <dbReference type="ChEBI" id="CHEBI:57756"/>
        <dbReference type="EC" id="3.5.1.23"/>
    </reaction>
</comment>
<feature type="domain" description="Choloylglycine hydrolase/NAAA C-terminal" evidence="18">
    <location>
        <begin position="362"/>
        <end position="603"/>
    </location>
</feature>
<evidence type="ECO:0000256" key="4">
    <source>
        <dbReference type="ARBA" id="ARBA00004991"/>
    </source>
</evidence>
<evidence type="ECO:0000256" key="11">
    <source>
        <dbReference type="ARBA" id="ARBA00023098"/>
    </source>
</evidence>
<keyword evidence="13" id="KW-0325">Glycoprotein</keyword>
<comment type="similarity">
    <text evidence="5">Belongs to the acid ceramidase family.</text>
</comment>
<comment type="pathway">
    <text evidence="3">Lipid metabolism; sphingolipid metabolism.</text>
</comment>
<dbReference type="Proteomes" id="UP000002279">
    <property type="component" value="Chromosome 12"/>
</dbReference>
<keyword evidence="21" id="KW-1185">Reference proteome</keyword>
<evidence type="ECO:0000256" key="9">
    <source>
        <dbReference type="ARBA" id="ARBA00022801"/>
    </source>
</evidence>
<dbReference type="Pfam" id="PF15508">
    <property type="entry name" value="NAAA-beta"/>
    <property type="match status" value="1"/>
</dbReference>
<reference evidence="20" key="3">
    <citation type="submission" date="2025-09" db="UniProtKB">
        <authorList>
            <consortium name="Ensembl"/>
        </authorList>
    </citation>
    <scope>IDENTIFICATION</scope>
    <source>
        <strain evidence="20">Glennie</strain>
    </source>
</reference>
<feature type="region of interest" description="Disordered" evidence="17">
    <location>
        <begin position="96"/>
        <end position="219"/>
    </location>
</feature>
<dbReference type="GeneTree" id="ENSGT00530000063548"/>
<evidence type="ECO:0000259" key="19">
    <source>
        <dbReference type="Pfam" id="PF15508"/>
    </source>
</evidence>
<proteinExistence type="inferred from homology"/>
<comment type="pathway">
    <text evidence="4">Sphingolipid metabolism.</text>
</comment>
<dbReference type="OMA" id="GWWMSFL"/>
<dbReference type="FunCoup" id="F6TLI6">
    <property type="interactions" value="785"/>
</dbReference>
<dbReference type="EC" id="3.5.1.23" evidence="6"/>
<keyword evidence="12" id="KW-1015">Disulfide bond</keyword>
<dbReference type="GO" id="GO:0006665">
    <property type="term" value="P:sphingolipid metabolic process"/>
    <property type="evidence" value="ECO:0007669"/>
    <property type="project" value="UniProtKB-KW"/>
</dbReference>
<keyword evidence="9" id="KW-0378">Hydrolase</keyword>
<dbReference type="GO" id="GO:0017040">
    <property type="term" value="F:N-acylsphingosine amidohydrolase activity"/>
    <property type="evidence" value="ECO:0000318"/>
    <property type="project" value="GO_Central"/>
</dbReference>
<evidence type="ECO:0000256" key="14">
    <source>
        <dbReference type="ARBA" id="ARBA00023228"/>
    </source>
</evidence>
<dbReference type="FunFam" id="3.60.60.10:FF:000002">
    <property type="entry name" value="N-acylsphingosine amidohydrolase 1"/>
    <property type="match status" value="1"/>
</dbReference>
<dbReference type="PANTHER" id="PTHR28583:SF1">
    <property type="entry name" value="ACID CERAMIDASE"/>
    <property type="match status" value="1"/>
</dbReference>
<sequence length="614" mass="67411">MHGQETRLPTLLILHSPKSLAQCFAPSKHSINECTGRESVFQLSSSALSQKLSAVLCTPLSTQSIPRLHRSAPSWHPLSAPEIPRVVIPASCRGRGRAALEGGRGPDDDGRNHRRGGGGDDPADAPAGGSGRGRGGRKPRLEAGSRRWRLPREASGLGARRGRRSSLPVPPPRRAAHLVRSGVGLATGGGSGARLRQSSAARLAAPAAAPRRRGRAGGKMRGPAAFVLVALAAAVARTLGQQAPPWTENCRNSTYPPSGPTFRGTVPWYTINLDYPPYKRWHEVVADRGPAMRRIVQSLKDLVNAFNPSGRVMKMVDEKLPGMLGHFPGPFEEEMKGIADVTGIPLGEIISFNIFYEFFTICTSLIAEDQAGHLIHARNMDFGIFLGWNVNNHSWVVTEQLKPLTVNLDFRRGNETVFLASTFAGYVGMLTGIRPGALTLTLNERFNINGGYMGILEWLLGRRDGMWIGFITRAVLENATSYEEAKNVLTKTPILAPAYFILGGSRSGQGCVITRDRKATVDVYELDALRGRWYVVQTNYDRWKRPFFLDDRRTPAMTCLNRTTQGRISFASVYDVLSTKPILNKLTVYTTLMDLSRGKFETYLRDCPDPCIGW</sequence>
<evidence type="ECO:0000313" key="20">
    <source>
        <dbReference type="Ensembl" id="ENSOANP00000015727.2"/>
    </source>
</evidence>
<feature type="compositionally biased region" description="Low complexity" evidence="17">
    <location>
        <begin position="193"/>
        <end position="209"/>
    </location>
</feature>
<evidence type="ECO:0000256" key="5">
    <source>
        <dbReference type="ARBA" id="ARBA00005730"/>
    </source>
</evidence>
<evidence type="ECO:0000256" key="2">
    <source>
        <dbReference type="ARBA" id="ARBA00004613"/>
    </source>
</evidence>
<feature type="domain" description="Acid ceramidase N-terminal" evidence="19">
    <location>
        <begin position="264"/>
        <end position="326"/>
    </location>
</feature>
<dbReference type="AlphaFoldDB" id="F6TLI6"/>
<keyword evidence="10" id="KW-0746">Sphingolipid metabolism</keyword>
<evidence type="ECO:0000256" key="6">
    <source>
        <dbReference type="ARBA" id="ARBA00011891"/>
    </source>
</evidence>
<accession>F6TLI6</accession>
<evidence type="ECO:0000256" key="12">
    <source>
        <dbReference type="ARBA" id="ARBA00023157"/>
    </source>
</evidence>
<keyword evidence="14" id="KW-0458">Lysosome</keyword>
<keyword evidence="11" id="KW-0443">Lipid metabolism</keyword>
<dbReference type="GO" id="GO:0005576">
    <property type="term" value="C:extracellular region"/>
    <property type="evidence" value="ECO:0007669"/>
    <property type="project" value="UniProtKB-SubCell"/>
</dbReference>
<reference evidence="20 21" key="1">
    <citation type="journal article" date="2008" name="Nature">
        <title>Genome analysis of the platypus reveals unique signatures of evolution.</title>
        <authorList>
            <person name="Warren W.C."/>
            <person name="Hillier L.W."/>
            <person name="Marshall Graves J.A."/>
            <person name="Birney E."/>
            <person name="Ponting C.P."/>
            <person name="Grutzner F."/>
            <person name="Belov K."/>
            <person name="Miller W."/>
            <person name="Clarke L."/>
            <person name="Chinwalla A.T."/>
            <person name="Yang S.P."/>
            <person name="Heger A."/>
            <person name="Locke D.P."/>
            <person name="Miethke P."/>
            <person name="Waters P.D."/>
            <person name="Veyrunes F."/>
            <person name="Fulton L."/>
            <person name="Fulton B."/>
            <person name="Graves T."/>
            <person name="Wallis J."/>
            <person name="Puente X.S."/>
            <person name="Lopez-Otin C."/>
            <person name="Ordonez G.R."/>
            <person name="Eichler E.E."/>
            <person name="Chen L."/>
            <person name="Cheng Z."/>
            <person name="Deakin J.E."/>
            <person name="Alsop A."/>
            <person name="Thompson K."/>
            <person name="Kirby P."/>
            <person name="Papenfuss A.T."/>
            <person name="Wakefield M.J."/>
            <person name="Olender T."/>
            <person name="Lancet D."/>
            <person name="Huttley G.A."/>
            <person name="Smit A.F."/>
            <person name="Pask A."/>
            <person name="Temple-Smith P."/>
            <person name="Batzer M.A."/>
            <person name="Walker J.A."/>
            <person name="Konkel M.K."/>
            <person name="Harris R.S."/>
            <person name="Whittington C.M."/>
            <person name="Wong E.S."/>
            <person name="Gemmell N.J."/>
            <person name="Buschiazzo E."/>
            <person name="Vargas Jentzsch I.M."/>
            <person name="Merkel A."/>
            <person name="Schmitz J."/>
            <person name="Zemann A."/>
            <person name="Churakov G."/>
            <person name="Kriegs J.O."/>
            <person name="Brosius J."/>
            <person name="Murchison E.P."/>
            <person name="Sachidanandam R."/>
            <person name="Smith C."/>
            <person name="Hannon G.J."/>
            <person name="Tsend-Ayush E."/>
            <person name="McMillan D."/>
            <person name="Attenborough R."/>
            <person name="Rens W."/>
            <person name="Ferguson-Smith M."/>
            <person name="Lefevre C.M."/>
            <person name="Sharp J.A."/>
            <person name="Nicholas K.R."/>
            <person name="Ray D.A."/>
            <person name="Kube M."/>
            <person name="Reinhardt R."/>
            <person name="Pringle T.H."/>
            <person name="Taylor J."/>
            <person name="Jones R.C."/>
            <person name="Nixon B."/>
            <person name="Dacheux J.L."/>
            <person name="Niwa H."/>
            <person name="Sekita Y."/>
            <person name="Huang X."/>
            <person name="Stark A."/>
            <person name="Kheradpour P."/>
            <person name="Kellis M."/>
            <person name="Flicek P."/>
            <person name="Chen Y."/>
            <person name="Webber C."/>
            <person name="Hardison R."/>
            <person name="Nelson J."/>
            <person name="Hallsworth-Pepin K."/>
            <person name="Delehaunty K."/>
            <person name="Markovic C."/>
            <person name="Minx P."/>
            <person name="Feng Y."/>
            <person name="Kremitzki C."/>
            <person name="Mitreva M."/>
            <person name="Glasscock J."/>
            <person name="Wylie T."/>
            <person name="Wohldmann P."/>
            <person name="Thiru P."/>
            <person name="Nhan M.N."/>
            <person name="Pohl C.S."/>
            <person name="Smith S.M."/>
            <person name="Hou S."/>
            <person name="Nefedov M."/>
            <person name="de Jong P.J."/>
            <person name="Renfree M.B."/>
            <person name="Mardis E.R."/>
            <person name="Wilson R.K."/>
        </authorList>
    </citation>
    <scope>NUCLEOTIDE SEQUENCE [LARGE SCALE GENOMIC DNA]</scope>
    <source>
        <strain evidence="20 21">Glennie</strain>
    </source>
</reference>
<comment type="subcellular location">
    <subcellularLocation>
        <location evidence="1">Lysosome</location>
    </subcellularLocation>
    <subcellularLocation>
        <location evidence="2">Secreted</location>
    </subcellularLocation>
</comment>
<reference evidence="20" key="2">
    <citation type="submission" date="2025-08" db="UniProtKB">
        <authorList>
            <consortium name="Ensembl"/>
        </authorList>
    </citation>
    <scope>IDENTIFICATION</scope>
    <source>
        <strain evidence="20">Glennie</strain>
    </source>
</reference>
<dbReference type="Pfam" id="PF02275">
    <property type="entry name" value="CBAH"/>
    <property type="match status" value="1"/>
</dbReference>
<evidence type="ECO:0000256" key="15">
    <source>
        <dbReference type="ARBA" id="ARBA00040588"/>
    </source>
</evidence>
<dbReference type="PANTHER" id="PTHR28583">
    <property type="entry name" value="ACID AMIDASE"/>
    <property type="match status" value="1"/>
</dbReference>
<evidence type="ECO:0000256" key="7">
    <source>
        <dbReference type="ARBA" id="ARBA00022525"/>
    </source>
</evidence>
<dbReference type="GO" id="GO:0016020">
    <property type="term" value="C:membrane"/>
    <property type="evidence" value="ECO:0007669"/>
    <property type="project" value="GOC"/>
</dbReference>
<keyword evidence="8" id="KW-0732">Signal</keyword>